<accession>A0A238F920</accession>
<keyword evidence="3" id="KW-1185">Reference proteome</keyword>
<dbReference type="Proteomes" id="UP000198372">
    <property type="component" value="Unassembled WGS sequence"/>
</dbReference>
<evidence type="ECO:0000313" key="2">
    <source>
        <dbReference type="EMBL" id="SCV70372.1"/>
    </source>
</evidence>
<feature type="region of interest" description="Disordered" evidence="1">
    <location>
        <begin position="66"/>
        <end position="103"/>
    </location>
</feature>
<evidence type="ECO:0000256" key="1">
    <source>
        <dbReference type="SAM" id="MobiDB-lite"/>
    </source>
</evidence>
<protein>
    <submittedName>
        <fullName evidence="2">BQ2448_1766 protein</fullName>
    </submittedName>
</protein>
<dbReference type="AlphaFoldDB" id="A0A238F920"/>
<dbReference type="EMBL" id="FMSP01000005">
    <property type="protein sequence ID" value="SCV70372.1"/>
    <property type="molecule type" value="Genomic_DNA"/>
</dbReference>
<feature type="compositionally biased region" description="Polar residues" evidence="1">
    <location>
        <begin position="69"/>
        <end position="103"/>
    </location>
</feature>
<evidence type="ECO:0000313" key="3">
    <source>
        <dbReference type="Proteomes" id="UP000198372"/>
    </source>
</evidence>
<sequence length="307" mass="34055">MLGFSIARLTSFLPVPSPSCLVAVALRLERSWIGITQEKTETRPRPMSPTLTAATQAFFAVPHAVVRSPRSSSTKPLGSKQQARQYHDQASSPRDAPSSRTHQTCSSHCIHTLRSAQFGMVTTTAASYPLFTPRLTPATLPVASIPTRSPFSDVFETPIAFETENESLFSASSPSYNLFPRSSTPIKSKSTPSFVSFATSEPELVDSNDPIFVNLQALRRRRPLRFYDPARSDSSFSLRRELVARMLAEKELSARQTNGHVFSAEGVVEMDAYDGACFEHSVSHFKSWDEMMDEDDSAYFDTLPVFI</sequence>
<organism evidence="2 3">
    <name type="scientific">Microbotryum intermedium</name>
    <dbReference type="NCBI Taxonomy" id="269621"/>
    <lineage>
        <taxon>Eukaryota</taxon>
        <taxon>Fungi</taxon>
        <taxon>Dikarya</taxon>
        <taxon>Basidiomycota</taxon>
        <taxon>Pucciniomycotina</taxon>
        <taxon>Microbotryomycetes</taxon>
        <taxon>Microbotryales</taxon>
        <taxon>Microbotryaceae</taxon>
        <taxon>Microbotryum</taxon>
    </lineage>
</organism>
<gene>
    <name evidence="2" type="ORF">BQ2448_1766</name>
</gene>
<name>A0A238F920_9BASI</name>
<reference evidence="3" key="1">
    <citation type="submission" date="2016-09" db="EMBL/GenBank/DDBJ databases">
        <authorList>
            <person name="Jeantristanb JTB J.-T."/>
            <person name="Ricardo R."/>
        </authorList>
    </citation>
    <scope>NUCLEOTIDE SEQUENCE [LARGE SCALE GENOMIC DNA]</scope>
</reference>
<proteinExistence type="predicted"/>